<dbReference type="HOGENOM" id="CLU_2591891_0_0_1"/>
<gene>
    <name evidence="1" type="ORF">CAEBREN_30185</name>
</gene>
<reference evidence="2" key="1">
    <citation type="submission" date="2011-07" db="EMBL/GenBank/DDBJ databases">
        <authorList>
            <consortium name="Caenorhabditis brenneri Sequencing and Analysis Consortium"/>
            <person name="Wilson R.K."/>
        </authorList>
    </citation>
    <scope>NUCLEOTIDE SEQUENCE [LARGE SCALE GENOMIC DNA]</scope>
    <source>
        <strain evidence="2">PB2801</strain>
    </source>
</reference>
<sequence length="80" mass="9560">MNKRKRYVRKRRNTKKAERECNILGTRKTAAPCVFLLVQVIDPHQTASMCHQLFSLLYFLVQFVQYLQQCQCPQPFEHTM</sequence>
<evidence type="ECO:0000313" key="2">
    <source>
        <dbReference type="Proteomes" id="UP000008068"/>
    </source>
</evidence>
<proteinExistence type="predicted"/>
<evidence type="ECO:0000313" key="1">
    <source>
        <dbReference type="EMBL" id="EGT37680.1"/>
    </source>
</evidence>
<dbReference type="EMBL" id="GL379947">
    <property type="protein sequence ID" value="EGT37680.1"/>
    <property type="molecule type" value="Genomic_DNA"/>
</dbReference>
<dbReference type="InParanoid" id="G0NU46"/>
<accession>G0NU46</accession>
<dbReference type="AlphaFoldDB" id="G0NU46"/>
<name>G0NU46_CAEBE</name>
<organism evidence="2">
    <name type="scientific">Caenorhabditis brenneri</name>
    <name type="common">Nematode worm</name>
    <dbReference type="NCBI Taxonomy" id="135651"/>
    <lineage>
        <taxon>Eukaryota</taxon>
        <taxon>Metazoa</taxon>
        <taxon>Ecdysozoa</taxon>
        <taxon>Nematoda</taxon>
        <taxon>Chromadorea</taxon>
        <taxon>Rhabditida</taxon>
        <taxon>Rhabditina</taxon>
        <taxon>Rhabditomorpha</taxon>
        <taxon>Rhabditoidea</taxon>
        <taxon>Rhabditidae</taxon>
        <taxon>Peloderinae</taxon>
        <taxon>Caenorhabditis</taxon>
    </lineage>
</organism>
<dbReference type="Proteomes" id="UP000008068">
    <property type="component" value="Unassembled WGS sequence"/>
</dbReference>
<protein>
    <submittedName>
        <fullName evidence="1">Uncharacterized protein</fullName>
    </submittedName>
</protein>
<keyword evidence="2" id="KW-1185">Reference proteome</keyword>